<dbReference type="NCBIfam" id="TIGR00912">
    <property type="entry name" value="2A0309"/>
    <property type="match status" value="1"/>
</dbReference>
<dbReference type="Gene3D" id="1.20.1740.10">
    <property type="entry name" value="Amino acid/polyamine transporter I"/>
    <property type="match status" value="1"/>
</dbReference>
<evidence type="ECO:0000256" key="1">
    <source>
        <dbReference type="ARBA" id="ARBA00004141"/>
    </source>
</evidence>
<evidence type="ECO:0000313" key="10">
    <source>
        <dbReference type="Proteomes" id="UP000192527"/>
    </source>
</evidence>
<keyword evidence="10" id="KW-1185">Reference proteome</keyword>
<dbReference type="PANTHER" id="PTHR34975">
    <property type="entry name" value="SPORE GERMINATION PROTEIN A2"/>
    <property type="match status" value="1"/>
</dbReference>
<feature type="transmembrane region" description="Helical" evidence="8">
    <location>
        <begin position="224"/>
        <end position="244"/>
    </location>
</feature>
<sequence length="369" mass="42450">MKTNLTIKPNVAVSAFYLFFIVHTIQTGAGIMGVPRILYLEAGHDAWISVLIAGLYLHFIGWIMISILREYESADILGIQCDLYGKFIGISIGVIFLIYQFFILLSVIKNYVEVVQVFIFPSMPIWLMSLFLLFLMIYCVLGGFRVVVGTSFIFFFMTIWLALTIYKPITYMDWDNFLPLAQSSPLEILKGAQKTAYTVLGMEIILFVYPYIKNKDKVSLPIHLALGLTTFLILLVTVVSIGYFSPDHLEQTVWATLALFKIISFPIIERFDFIAVALWMMVVIPNIVLLCWMLLHTLNRMFNAPKKKSLYVISVLIFLASTLIEYRVDINTLTDYTSKLGFWLVFVYPLLVFVSLKIRKLWRKRRGTV</sequence>
<feature type="transmembrane region" description="Helical" evidence="8">
    <location>
        <begin position="195"/>
        <end position="212"/>
    </location>
</feature>
<evidence type="ECO:0000256" key="4">
    <source>
        <dbReference type="ARBA" id="ARBA00022544"/>
    </source>
</evidence>
<evidence type="ECO:0000256" key="3">
    <source>
        <dbReference type="ARBA" id="ARBA00022448"/>
    </source>
</evidence>
<evidence type="ECO:0000256" key="8">
    <source>
        <dbReference type="SAM" id="Phobius"/>
    </source>
</evidence>
<evidence type="ECO:0000256" key="7">
    <source>
        <dbReference type="ARBA" id="ARBA00023136"/>
    </source>
</evidence>
<reference evidence="9 10" key="1">
    <citation type="submission" date="2017-04" db="EMBL/GenBank/DDBJ databases">
        <title>The whole genome sequencing and assembly of Halobacillus mangrovi strain.</title>
        <authorList>
            <person name="Lee S.-J."/>
            <person name="Park M.-K."/>
            <person name="Kim J.-Y."/>
            <person name="Lee Y.-J."/>
            <person name="Yi H."/>
            <person name="Bahn Y.-S."/>
            <person name="Kim J.F."/>
            <person name="Lee D.-W."/>
        </authorList>
    </citation>
    <scope>NUCLEOTIDE SEQUENCE [LARGE SCALE GENOMIC DNA]</scope>
    <source>
        <strain evidence="9 10">KTB 131</strain>
    </source>
</reference>
<dbReference type="InterPro" id="IPR004761">
    <property type="entry name" value="Spore_GerAB"/>
</dbReference>
<dbReference type="EMBL" id="CP020772">
    <property type="protein sequence ID" value="ARI78183.1"/>
    <property type="molecule type" value="Genomic_DNA"/>
</dbReference>
<keyword evidence="5 8" id="KW-0812">Transmembrane</keyword>
<comment type="similarity">
    <text evidence="2">Belongs to the amino acid-polyamine-organocation (APC) superfamily. Spore germination protein (SGP) (TC 2.A.3.9) family.</text>
</comment>
<protein>
    <submittedName>
        <fullName evidence="9">Spore gernimation protein</fullName>
    </submittedName>
</protein>
<comment type="subcellular location">
    <subcellularLocation>
        <location evidence="1">Membrane</location>
        <topology evidence="1">Multi-pass membrane protein</topology>
    </subcellularLocation>
</comment>
<feature type="transmembrane region" description="Helical" evidence="8">
    <location>
        <begin position="340"/>
        <end position="358"/>
    </location>
</feature>
<organism evidence="9 10">
    <name type="scientific">Halobacillus mangrovi</name>
    <dbReference type="NCBI Taxonomy" id="402384"/>
    <lineage>
        <taxon>Bacteria</taxon>
        <taxon>Bacillati</taxon>
        <taxon>Bacillota</taxon>
        <taxon>Bacilli</taxon>
        <taxon>Bacillales</taxon>
        <taxon>Bacillaceae</taxon>
        <taxon>Halobacillus</taxon>
    </lineage>
</organism>
<feature type="transmembrane region" description="Helical" evidence="8">
    <location>
        <begin position="87"/>
        <end position="108"/>
    </location>
</feature>
<dbReference type="Pfam" id="PF03845">
    <property type="entry name" value="Spore_permease"/>
    <property type="match status" value="1"/>
</dbReference>
<keyword evidence="6 8" id="KW-1133">Transmembrane helix</keyword>
<name>A0A1W5ZY42_9BACI</name>
<feature type="transmembrane region" description="Helical" evidence="8">
    <location>
        <begin position="46"/>
        <end position="67"/>
    </location>
</feature>
<keyword evidence="4" id="KW-0309">Germination</keyword>
<feature type="transmembrane region" description="Helical" evidence="8">
    <location>
        <begin position="12"/>
        <end position="34"/>
    </location>
</feature>
<dbReference type="AlphaFoldDB" id="A0A1W5ZY42"/>
<evidence type="ECO:0000256" key="2">
    <source>
        <dbReference type="ARBA" id="ARBA00007998"/>
    </source>
</evidence>
<evidence type="ECO:0000256" key="5">
    <source>
        <dbReference type="ARBA" id="ARBA00022692"/>
    </source>
</evidence>
<keyword evidence="3" id="KW-0813">Transport</keyword>
<keyword evidence="7 8" id="KW-0472">Membrane</keyword>
<evidence type="ECO:0000313" key="9">
    <source>
        <dbReference type="EMBL" id="ARI78183.1"/>
    </source>
</evidence>
<evidence type="ECO:0000256" key="6">
    <source>
        <dbReference type="ARBA" id="ARBA00022989"/>
    </source>
</evidence>
<dbReference type="GO" id="GO:0016020">
    <property type="term" value="C:membrane"/>
    <property type="evidence" value="ECO:0007669"/>
    <property type="project" value="UniProtKB-SubCell"/>
</dbReference>
<dbReference type="PANTHER" id="PTHR34975:SF2">
    <property type="entry name" value="SPORE GERMINATION PROTEIN A2"/>
    <property type="match status" value="1"/>
</dbReference>
<dbReference type="OrthoDB" id="2380240at2"/>
<dbReference type="Proteomes" id="UP000192527">
    <property type="component" value="Chromosome"/>
</dbReference>
<dbReference type="GO" id="GO:0009847">
    <property type="term" value="P:spore germination"/>
    <property type="evidence" value="ECO:0007669"/>
    <property type="project" value="InterPro"/>
</dbReference>
<accession>A0A1W5ZY42</accession>
<dbReference type="STRING" id="402384.HM131_15580"/>
<dbReference type="RefSeq" id="WP_085030642.1">
    <property type="nucleotide sequence ID" value="NZ_CP020772.1"/>
</dbReference>
<feature type="transmembrane region" description="Helical" evidence="8">
    <location>
        <begin position="114"/>
        <end position="139"/>
    </location>
</feature>
<feature type="transmembrane region" description="Helical" evidence="8">
    <location>
        <begin position="273"/>
        <end position="298"/>
    </location>
</feature>
<proteinExistence type="inferred from homology"/>
<feature type="transmembrane region" description="Helical" evidence="8">
    <location>
        <begin position="146"/>
        <end position="166"/>
    </location>
</feature>
<gene>
    <name evidence="9" type="ORF">HM131_15580</name>
</gene>
<feature type="transmembrane region" description="Helical" evidence="8">
    <location>
        <begin position="310"/>
        <end position="328"/>
    </location>
</feature>
<dbReference type="KEGG" id="hmn:HM131_15580"/>